<evidence type="ECO:0000256" key="15">
    <source>
        <dbReference type="SAM" id="SignalP"/>
    </source>
</evidence>
<keyword evidence="20" id="KW-1185">Reference proteome</keyword>
<dbReference type="PANTHER" id="PTHR33619:SF3">
    <property type="entry name" value="POLYSACCHARIDE EXPORT PROTEIN GFCE-RELATED"/>
    <property type="match status" value="1"/>
</dbReference>
<dbReference type="Gene3D" id="3.10.560.10">
    <property type="entry name" value="Outer membrane lipoprotein wza domain like"/>
    <property type="match status" value="2"/>
</dbReference>
<proteinExistence type="inferred from homology"/>
<accession>A0ABS7JGD4</accession>
<dbReference type="EMBL" id="JAIGNQ010000001">
    <property type="protein sequence ID" value="MBX7487824.1"/>
    <property type="molecule type" value="Genomic_DNA"/>
</dbReference>
<keyword evidence="7 15" id="KW-0732">Signal</keyword>
<dbReference type="InterPro" id="IPR049712">
    <property type="entry name" value="Poly_export"/>
</dbReference>
<dbReference type="Gene3D" id="3.30.1950.10">
    <property type="entry name" value="wza like domain"/>
    <property type="match status" value="1"/>
</dbReference>
<evidence type="ECO:0000256" key="1">
    <source>
        <dbReference type="ARBA" id="ARBA00004571"/>
    </source>
</evidence>
<dbReference type="Pfam" id="PF10531">
    <property type="entry name" value="SLBB"/>
    <property type="match status" value="1"/>
</dbReference>
<keyword evidence="4" id="KW-1134">Transmembrane beta strand</keyword>
<keyword evidence="11" id="KW-0472">Membrane</keyword>
<evidence type="ECO:0000256" key="9">
    <source>
        <dbReference type="ARBA" id="ARBA00023065"/>
    </source>
</evidence>
<evidence type="ECO:0000256" key="3">
    <source>
        <dbReference type="ARBA" id="ARBA00022448"/>
    </source>
</evidence>
<evidence type="ECO:0000256" key="13">
    <source>
        <dbReference type="ARBA" id="ARBA00023237"/>
    </source>
</evidence>
<keyword evidence="5" id="KW-0762">Sugar transport</keyword>
<evidence type="ECO:0000259" key="18">
    <source>
        <dbReference type="Pfam" id="PF22461"/>
    </source>
</evidence>
<keyword evidence="8" id="KW-0625">Polysaccharide transport</keyword>
<feature type="domain" description="Polysaccharide export protein N-terminal" evidence="16">
    <location>
        <begin position="73"/>
        <end position="167"/>
    </location>
</feature>
<dbReference type="InterPro" id="IPR003715">
    <property type="entry name" value="Poly_export_N"/>
</dbReference>
<evidence type="ECO:0000256" key="6">
    <source>
        <dbReference type="ARBA" id="ARBA00022692"/>
    </source>
</evidence>
<evidence type="ECO:0000256" key="10">
    <source>
        <dbReference type="ARBA" id="ARBA00023114"/>
    </source>
</evidence>
<dbReference type="InterPro" id="IPR054765">
    <property type="entry name" value="SLBB_dom"/>
</dbReference>
<sequence length="375" mass="39940">MKLKPFLSIFVLVLLGACSTLPSSGPTGSQITDTALQAQVDGATIEIVPVESVVDVPPAAAPAAWELPDYDPPPSDMIGPGDVLSVTIFEAGVALFGGSGQLAANGAGGFDPSVRAQTLPPRRVDDNGMIDIPYVGAIQVVGNTVADVQTKIRDGLRSLSQDPQVLVGREEVIGNSIIIAGEVARPGRLVLQTNRETMSDVIALAGGYRGEAKDLTLLIERGDDLARLRLSDVLAGSYERVRAYPGDRITILDEPMLYSVLGASGRVQQMPFVRERMNIIEAIAAAGGPNGDTGDPKAVFLFRYTGPNQTQPTVYHFNLMQAPTIFLAQRFALRDDDILYFGNSESNQPRKLIQTIGQLFSPIVTATAVANNVNN</sequence>
<keyword evidence="3" id="KW-0813">Transport</keyword>
<gene>
    <name evidence="19" type="ORF">K3177_04790</name>
</gene>
<dbReference type="RefSeq" id="WP_221597319.1">
    <property type="nucleotide sequence ID" value="NZ_JAIGNQ010000001.1"/>
</dbReference>
<evidence type="ECO:0000256" key="8">
    <source>
        <dbReference type="ARBA" id="ARBA00023047"/>
    </source>
</evidence>
<dbReference type="PANTHER" id="PTHR33619">
    <property type="entry name" value="POLYSACCHARIDE EXPORT PROTEIN GFCE-RELATED"/>
    <property type="match status" value="1"/>
</dbReference>
<keyword evidence="13" id="KW-0998">Cell outer membrane</keyword>
<evidence type="ECO:0000256" key="5">
    <source>
        <dbReference type="ARBA" id="ARBA00022597"/>
    </source>
</evidence>
<evidence type="ECO:0000313" key="20">
    <source>
        <dbReference type="Proteomes" id="UP000776651"/>
    </source>
</evidence>
<evidence type="ECO:0000256" key="14">
    <source>
        <dbReference type="ARBA" id="ARBA00023288"/>
    </source>
</evidence>
<keyword evidence="6" id="KW-0812">Transmembrane</keyword>
<evidence type="ECO:0000313" key="19">
    <source>
        <dbReference type="EMBL" id="MBX7487824.1"/>
    </source>
</evidence>
<comment type="subcellular location">
    <subcellularLocation>
        <location evidence="1">Cell outer membrane</location>
        <topology evidence="1">Multi-pass membrane protein</topology>
    </subcellularLocation>
</comment>
<dbReference type="InterPro" id="IPR019554">
    <property type="entry name" value="Soluble_ligand-bd"/>
</dbReference>
<feature type="domain" description="SLBB" evidence="18">
    <location>
        <begin position="258"/>
        <end position="340"/>
    </location>
</feature>
<evidence type="ECO:0000259" key="16">
    <source>
        <dbReference type="Pfam" id="PF02563"/>
    </source>
</evidence>
<comment type="caution">
    <text evidence="19">The sequence shown here is derived from an EMBL/GenBank/DDBJ whole genome shotgun (WGS) entry which is preliminary data.</text>
</comment>
<feature type="domain" description="Soluble ligand binding" evidence="17">
    <location>
        <begin position="179"/>
        <end position="213"/>
    </location>
</feature>
<keyword evidence="9" id="KW-0406">Ion transport</keyword>
<protein>
    <submittedName>
        <fullName evidence="19">Polysaccharide export protein</fullName>
    </submittedName>
</protein>
<dbReference type="PROSITE" id="PS51257">
    <property type="entry name" value="PROKAR_LIPOPROTEIN"/>
    <property type="match status" value="1"/>
</dbReference>
<evidence type="ECO:0000256" key="2">
    <source>
        <dbReference type="ARBA" id="ARBA00009450"/>
    </source>
</evidence>
<evidence type="ECO:0000259" key="17">
    <source>
        <dbReference type="Pfam" id="PF10531"/>
    </source>
</evidence>
<organism evidence="19 20">
    <name type="scientific">Qipengyuania pacifica</name>
    <dbReference type="NCBI Taxonomy" id="2860199"/>
    <lineage>
        <taxon>Bacteria</taxon>
        <taxon>Pseudomonadati</taxon>
        <taxon>Pseudomonadota</taxon>
        <taxon>Alphaproteobacteria</taxon>
        <taxon>Sphingomonadales</taxon>
        <taxon>Erythrobacteraceae</taxon>
        <taxon>Qipengyuania</taxon>
    </lineage>
</organism>
<evidence type="ECO:0000256" key="12">
    <source>
        <dbReference type="ARBA" id="ARBA00023139"/>
    </source>
</evidence>
<name>A0ABS7JGD4_9SPHN</name>
<evidence type="ECO:0000256" key="4">
    <source>
        <dbReference type="ARBA" id="ARBA00022452"/>
    </source>
</evidence>
<keyword evidence="14" id="KW-0449">Lipoprotein</keyword>
<feature type="chain" id="PRO_5045129178" evidence="15">
    <location>
        <begin position="23"/>
        <end position="375"/>
    </location>
</feature>
<evidence type="ECO:0000256" key="11">
    <source>
        <dbReference type="ARBA" id="ARBA00023136"/>
    </source>
</evidence>
<evidence type="ECO:0000256" key="7">
    <source>
        <dbReference type="ARBA" id="ARBA00022729"/>
    </source>
</evidence>
<keyword evidence="10" id="KW-0626">Porin</keyword>
<feature type="signal peptide" evidence="15">
    <location>
        <begin position="1"/>
        <end position="22"/>
    </location>
</feature>
<reference evidence="19 20" key="1">
    <citation type="submission" date="2021-08" db="EMBL/GenBank/DDBJ databases">
        <title>Comparative Genomics Analysis of the Genus Qipengyuania Reveals Extensive Genetic Diversity and Metabolic Versatility, Including the Description of Fifteen Novel Species.</title>
        <authorList>
            <person name="Liu Y."/>
        </authorList>
    </citation>
    <scope>NUCLEOTIDE SEQUENCE [LARGE SCALE GENOMIC DNA]</scope>
    <source>
        <strain evidence="19 20">GH25</strain>
    </source>
</reference>
<keyword evidence="12" id="KW-0564">Palmitate</keyword>
<comment type="similarity">
    <text evidence="2">Belongs to the BexD/CtrA/VexA family.</text>
</comment>
<dbReference type="Pfam" id="PF02563">
    <property type="entry name" value="Poly_export"/>
    <property type="match status" value="1"/>
</dbReference>
<dbReference type="Proteomes" id="UP000776651">
    <property type="component" value="Unassembled WGS sequence"/>
</dbReference>
<dbReference type="Pfam" id="PF22461">
    <property type="entry name" value="SLBB_2"/>
    <property type="match status" value="1"/>
</dbReference>